<name>A0AA39WQA9_9PEZI</name>
<evidence type="ECO:0008006" key="4">
    <source>
        <dbReference type="Google" id="ProtNLM"/>
    </source>
</evidence>
<dbReference type="InterPro" id="IPR013517">
    <property type="entry name" value="FG-GAP"/>
</dbReference>
<dbReference type="SUPFAM" id="SSF69318">
    <property type="entry name" value="Integrin alpha N-terminal domain"/>
    <property type="match status" value="1"/>
</dbReference>
<gene>
    <name evidence="2" type="ORF">B0T14DRAFT_566399</name>
</gene>
<dbReference type="AlphaFoldDB" id="A0AA39WQA9"/>
<comment type="caution">
    <text evidence="2">The sequence shown here is derived from an EMBL/GenBank/DDBJ whole genome shotgun (WGS) entry which is preliminary data.</text>
</comment>
<organism evidence="2 3">
    <name type="scientific">Immersiella caudata</name>
    <dbReference type="NCBI Taxonomy" id="314043"/>
    <lineage>
        <taxon>Eukaryota</taxon>
        <taxon>Fungi</taxon>
        <taxon>Dikarya</taxon>
        <taxon>Ascomycota</taxon>
        <taxon>Pezizomycotina</taxon>
        <taxon>Sordariomycetes</taxon>
        <taxon>Sordariomycetidae</taxon>
        <taxon>Sordariales</taxon>
        <taxon>Lasiosphaeriaceae</taxon>
        <taxon>Immersiella</taxon>
    </lineage>
</organism>
<accession>A0AA39WQA9</accession>
<proteinExistence type="predicted"/>
<sequence>MAEAEVVTNEQEIQRQIEDGGWQIAWGDPHIGNEPGRPEGRLWVSLPNFKLPDFPDPEDVGPGAGVRLWALTQLQTQAANLVANASLADVSSGDVENAIQELEGYLKQNRSGTRQYGDIGVKAGFAIYRRWNRPKEIAQVFQPYIGIRIAFIPSGPPPSAPPRATSSPFKRFKFQTGTLLHPTDATFAFAITDWNGDGVQDLVAIKKSGTGTGSTEVHIFSGASNFRNLLLTAGTPLPETDETYDFALADWNGDGRPDLFAIQKSKTESGTTEVNILSGASNFQDWLLRKSVVYLPETDENTAFVLADWSGDGKPDLMAVKKRFTDTRLTEVEILSGKSTFQESVLRIGINLGETDANWSFAATKSGSLGSSRLDLVCINRAGQKSTEVGILSGRSLFQEFLVNGSTALPRTDATFDFVVADRDRNGRPDLVAIKKSGTDTRSTEVHVLGE</sequence>
<dbReference type="Proteomes" id="UP001175000">
    <property type="component" value="Unassembled WGS sequence"/>
</dbReference>
<evidence type="ECO:0000313" key="3">
    <source>
        <dbReference type="Proteomes" id="UP001175000"/>
    </source>
</evidence>
<dbReference type="PANTHER" id="PTHR46580">
    <property type="entry name" value="SENSOR KINASE-RELATED"/>
    <property type="match status" value="1"/>
</dbReference>
<dbReference type="EMBL" id="JAULSU010000004">
    <property type="protein sequence ID" value="KAK0619561.1"/>
    <property type="molecule type" value="Genomic_DNA"/>
</dbReference>
<dbReference type="InterPro" id="IPR028994">
    <property type="entry name" value="Integrin_alpha_N"/>
</dbReference>
<protein>
    <recommendedName>
        <fullName evidence="4">VCBS repeat-containing protein</fullName>
    </recommendedName>
</protein>
<evidence type="ECO:0000313" key="2">
    <source>
        <dbReference type="EMBL" id="KAK0619561.1"/>
    </source>
</evidence>
<keyword evidence="3" id="KW-1185">Reference proteome</keyword>
<evidence type="ECO:0000256" key="1">
    <source>
        <dbReference type="ARBA" id="ARBA00022729"/>
    </source>
</evidence>
<dbReference type="Pfam" id="PF13517">
    <property type="entry name" value="FG-GAP_3"/>
    <property type="match status" value="1"/>
</dbReference>
<dbReference type="Gene3D" id="2.130.10.130">
    <property type="entry name" value="Integrin alpha, N-terminal"/>
    <property type="match status" value="1"/>
</dbReference>
<reference evidence="2" key="1">
    <citation type="submission" date="2023-06" db="EMBL/GenBank/DDBJ databases">
        <title>Genome-scale phylogeny and comparative genomics of the fungal order Sordariales.</title>
        <authorList>
            <consortium name="Lawrence Berkeley National Laboratory"/>
            <person name="Hensen N."/>
            <person name="Bonometti L."/>
            <person name="Westerberg I."/>
            <person name="Brannstrom I.O."/>
            <person name="Guillou S."/>
            <person name="Cros-Aarteil S."/>
            <person name="Calhoun S."/>
            <person name="Haridas S."/>
            <person name="Kuo A."/>
            <person name="Mondo S."/>
            <person name="Pangilinan J."/>
            <person name="Riley R."/>
            <person name="Labutti K."/>
            <person name="Andreopoulos B."/>
            <person name="Lipzen A."/>
            <person name="Chen C."/>
            <person name="Yanf M."/>
            <person name="Daum C."/>
            <person name="Ng V."/>
            <person name="Clum A."/>
            <person name="Steindorff A."/>
            <person name="Ohm R."/>
            <person name="Martin F."/>
            <person name="Silar P."/>
            <person name="Natvig D."/>
            <person name="Lalanne C."/>
            <person name="Gautier V."/>
            <person name="Ament-Velasquez S.L."/>
            <person name="Kruys A."/>
            <person name="Hutchinson M.I."/>
            <person name="Powell A.J."/>
            <person name="Barry K."/>
            <person name="Miller A.N."/>
            <person name="Grigoriev I.V."/>
            <person name="Debuchy R."/>
            <person name="Gladieux P."/>
            <person name="Thoren M.H."/>
            <person name="Johannesson H."/>
        </authorList>
    </citation>
    <scope>NUCLEOTIDE SEQUENCE</scope>
    <source>
        <strain evidence="2">CBS 606.72</strain>
    </source>
</reference>
<keyword evidence="1" id="KW-0732">Signal</keyword>